<protein>
    <submittedName>
        <fullName evidence="3">Probable phosphoglycerate mutase</fullName>
    </submittedName>
</protein>
<dbReference type="EMBL" id="FOGZ01000033">
    <property type="protein sequence ID" value="SES02726.1"/>
    <property type="molecule type" value="Genomic_DNA"/>
</dbReference>
<feature type="active site" description="Proton donor/acceptor" evidence="1">
    <location>
        <position position="87"/>
    </location>
</feature>
<dbReference type="CDD" id="cd07067">
    <property type="entry name" value="HP_PGM_like"/>
    <property type="match status" value="1"/>
</dbReference>
<dbReference type="RefSeq" id="WP_091971310.1">
    <property type="nucleotide sequence ID" value="NZ_FOGZ01000033.1"/>
</dbReference>
<dbReference type="InterPro" id="IPR013078">
    <property type="entry name" value="His_Pase_superF_clade-1"/>
</dbReference>
<feature type="binding site" evidence="2">
    <location>
        <position position="63"/>
    </location>
    <ligand>
        <name>substrate</name>
    </ligand>
</feature>
<dbReference type="SUPFAM" id="SSF53254">
    <property type="entry name" value="Phosphoglycerate mutase-like"/>
    <property type="match status" value="1"/>
</dbReference>
<name>A0A1H9TZW6_9ACTN</name>
<accession>A0A1H9TZW6</accession>
<dbReference type="SMART" id="SM00855">
    <property type="entry name" value="PGAM"/>
    <property type="match status" value="1"/>
</dbReference>
<dbReference type="InterPro" id="IPR029033">
    <property type="entry name" value="His_PPase_superfam"/>
</dbReference>
<dbReference type="InterPro" id="IPR001345">
    <property type="entry name" value="PG/BPGM_mutase_AS"/>
</dbReference>
<organism evidence="3 4">
    <name type="scientific">Propionibacterium cyclohexanicum</name>
    <dbReference type="NCBI Taxonomy" id="64702"/>
    <lineage>
        <taxon>Bacteria</taxon>
        <taxon>Bacillati</taxon>
        <taxon>Actinomycetota</taxon>
        <taxon>Actinomycetes</taxon>
        <taxon>Propionibacteriales</taxon>
        <taxon>Propionibacteriaceae</taxon>
        <taxon>Propionibacterium</taxon>
    </lineage>
</organism>
<reference evidence="3 4" key="1">
    <citation type="submission" date="2016-10" db="EMBL/GenBank/DDBJ databases">
        <authorList>
            <person name="de Groot N.N."/>
        </authorList>
    </citation>
    <scope>NUCLEOTIDE SEQUENCE [LARGE SCALE GENOMIC DNA]</scope>
    <source>
        <strain evidence="3 4">DSM 16859</strain>
    </source>
</reference>
<evidence type="ECO:0000256" key="1">
    <source>
        <dbReference type="PIRSR" id="PIRSR613078-1"/>
    </source>
</evidence>
<dbReference type="GO" id="GO:0016791">
    <property type="term" value="F:phosphatase activity"/>
    <property type="evidence" value="ECO:0007669"/>
    <property type="project" value="TreeGrafter"/>
</dbReference>
<evidence type="ECO:0000313" key="4">
    <source>
        <dbReference type="Proteomes" id="UP000198815"/>
    </source>
</evidence>
<dbReference type="Proteomes" id="UP000198815">
    <property type="component" value="Unassembled WGS sequence"/>
</dbReference>
<dbReference type="Pfam" id="PF00300">
    <property type="entry name" value="His_Phos_1"/>
    <property type="match status" value="1"/>
</dbReference>
<dbReference type="PANTHER" id="PTHR48100:SF44">
    <property type="entry name" value="PHOSPHATASE C1620.13-RELATED"/>
    <property type="match status" value="1"/>
</dbReference>
<dbReference type="Gene3D" id="3.40.50.1240">
    <property type="entry name" value="Phosphoglycerate mutase-like"/>
    <property type="match status" value="1"/>
</dbReference>
<proteinExistence type="predicted"/>
<feature type="active site" description="Tele-phosphohistidine intermediate" evidence="1">
    <location>
        <position position="13"/>
    </location>
</feature>
<dbReference type="PANTHER" id="PTHR48100">
    <property type="entry name" value="BROAD-SPECIFICITY PHOSPHATASE YOR283W-RELATED"/>
    <property type="match status" value="1"/>
</dbReference>
<keyword evidence="4" id="KW-1185">Reference proteome</keyword>
<feature type="binding site" evidence="2">
    <location>
        <begin position="12"/>
        <end position="19"/>
    </location>
    <ligand>
        <name>substrate</name>
    </ligand>
</feature>
<dbReference type="PROSITE" id="PS00175">
    <property type="entry name" value="PG_MUTASE"/>
    <property type="match status" value="1"/>
</dbReference>
<dbReference type="GO" id="GO:0005829">
    <property type="term" value="C:cytosol"/>
    <property type="evidence" value="ECO:0007669"/>
    <property type="project" value="TreeGrafter"/>
</dbReference>
<gene>
    <name evidence="3" type="ORF">SAMN05443377_13312</name>
</gene>
<evidence type="ECO:0000256" key="2">
    <source>
        <dbReference type="PIRSR" id="PIRSR613078-2"/>
    </source>
</evidence>
<sequence>MPEAVVECALVRHGESTGNLGERVLGHEMTPALTALGHTQARAAASILAGWGGEALWSSDMVRARQTAAEIAVSCGLPVVTTSRLREQDHGRLDGLSRGQLATEPTPPGLDISEVGWGGGESVADVYRRLRAFCGLLAARPARRVIVVSHGDVLCAMASMLCGRGHRHVDWDARLSHGEVRFLRWRLGQTLPL</sequence>
<dbReference type="InterPro" id="IPR050275">
    <property type="entry name" value="PGM_Phosphatase"/>
</dbReference>
<evidence type="ECO:0000313" key="3">
    <source>
        <dbReference type="EMBL" id="SES02726.1"/>
    </source>
</evidence>
<dbReference type="STRING" id="64702.SAMN05443377_13312"/>
<dbReference type="AlphaFoldDB" id="A0A1H9TZW6"/>
<dbReference type="OrthoDB" id="4697614at2"/>